<dbReference type="InterPro" id="IPR036864">
    <property type="entry name" value="Zn2-C6_fun-type_DNA-bd_sf"/>
</dbReference>
<accession>A0A0D1YET6</accession>
<feature type="compositionally biased region" description="Basic and acidic residues" evidence="6">
    <location>
        <begin position="93"/>
        <end position="107"/>
    </location>
</feature>
<dbReference type="AlphaFoldDB" id="A0A0D1YET6"/>
<keyword evidence="2" id="KW-0805">Transcription regulation</keyword>
<dbReference type="Proteomes" id="UP000053599">
    <property type="component" value="Unassembled WGS sequence"/>
</dbReference>
<feature type="region of interest" description="Disordered" evidence="6">
    <location>
        <begin position="60"/>
        <end position="120"/>
    </location>
</feature>
<keyword evidence="5" id="KW-0539">Nucleus</keyword>
<sequence length="824" mass="92201">MEAEWTHSSPEVHRAKRRSRVQSACQRCRRQKLKCDQERPCSLCVRSEVPCVSEFRERRRKLGSRQSISNGSESLQHDGTGPPASLPAVSESPRSEPAKIVVDKDHSMYTNGEPSNATARQKAVSVDQFAASDPQYLDQRISSAGLTQAIIDNFSPETILDTSTSALPGGVGRSEDAPRPGRDTITVEELFGFELPSKRVTDYFLDTYLGAVHWFMMVFHEPTLRRSYEALMSSRRCPRSRSNHATFILLLLSLGAHYAPEEDVRQKFPSFSLDTFRRLSLKRVEDSLHDLYDAAELEAVQVCVLLGSYYMYHGRPNLAFTVYKAGLGCAELMSLHKEPAWRWLPEMVKEERRRTFWALFVYDRFAATIYGRPCGIRLEEINVKIPENMGDTTTQHPAFLSTATMPDGTIEPVTTFSYMKFKFKFYQISSPIIGDLYFHRSSSVSALAAKVSRIHTDLVNWFDSLPPELRLDTLFRDPNAPVTPKTRPFMLQALALQVAYDNVQILLHRPLLSQDLRNFKSDQAAFDPSTSASRPSLDRVGSFIDTQRSAQDVHQILVSSRDSCWESAMRSSRLGRFQQCLAFARDSHAAAFLGINLFTAGMVLCVVALSRPLSSQAHLAKQGVSRIMALSRFLSGKALLSAQTTKILKDLIRLIGEKEIKAMLSESGGPENAANLDSDVGRQTTMRSLAETPASTSEQKGYAEDNATQHTHGLGNTTDSLAGAFQQDSIFAESFDFSGFENLDLNNGIATLQQAMFPASRVATPDLDKMISDGTHREQWNRDQYNAEHAYINQSGGSEDGLIGTDFNMMNTVGQTWLWDNPLW</sequence>
<evidence type="ECO:0000313" key="9">
    <source>
        <dbReference type="Proteomes" id="UP000053599"/>
    </source>
</evidence>
<evidence type="ECO:0000256" key="4">
    <source>
        <dbReference type="ARBA" id="ARBA00023163"/>
    </source>
</evidence>
<feature type="region of interest" description="Disordered" evidence="6">
    <location>
        <begin position="689"/>
        <end position="719"/>
    </location>
</feature>
<evidence type="ECO:0000259" key="7">
    <source>
        <dbReference type="PROSITE" id="PS50048"/>
    </source>
</evidence>
<dbReference type="HOGENOM" id="CLU_005767_2_0_1"/>
<dbReference type="CDD" id="cd12148">
    <property type="entry name" value="fungal_TF_MHR"/>
    <property type="match status" value="1"/>
</dbReference>
<feature type="compositionally biased region" description="Polar residues" evidence="6">
    <location>
        <begin position="108"/>
        <end position="119"/>
    </location>
</feature>
<dbReference type="InterPro" id="IPR007219">
    <property type="entry name" value="XnlR_reg_dom"/>
</dbReference>
<evidence type="ECO:0000256" key="1">
    <source>
        <dbReference type="ARBA" id="ARBA00022723"/>
    </source>
</evidence>
<evidence type="ECO:0000256" key="2">
    <source>
        <dbReference type="ARBA" id="ARBA00023015"/>
    </source>
</evidence>
<gene>
    <name evidence="8" type="ORF">PV11_06905</name>
</gene>
<feature type="compositionally biased region" description="Polar residues" evidence="6">
    <location>
        <begin position="64"/>
        <end position="74"/>
    </location>
</feature>
<dbReference type="PANTHER" id="PTHR46910">
    <property type="entry name" value="TRANSCRIPTION FACTOR PDR1"/>
    <property type="match status" value="1"/>
</dbReference>
<feature type="region of interest" description="Disordered" evidence="6">
    <location>
        <begin position="1"/>
        <end position="24"/>
    </location>
</feature>
<dbReference type="GO" id="GO:0006351">
    <property type="term" value="P:DNA-templated transcription"/>
    <property type="evidence" value="ECO:0007669"/>
    <property type="project" value="InterPro"/>
</dbReference>
<dbReference type="STRING" id="1016849.A0A0D1YET6"/>
<evidence type="ECO:0000313" key="8">
    <source>
        <dbReference type="EMBL" id="KIV79339.1"/>
    </source>
</evidence>
<feature type="compositionally biased region" description="Polar residues" evidence="6">
    <location>
        <begin position="689"/>
        <end position="699"/>
    </location>
</feature>
<dbReference type="PANTHER" id="PTHR46910:SF17">
    <property type="entry name" value="SCFA-RELATED"/>
    <property type="match status" value="1"/>
</dbReference>
<feature type="domain" description="Zn(2)-C6 fungal-type" evidence="7">
    <location>
        <begin position="24"/>
        <end position="53"/>
    </location>
</feature>
<dbReference type="InterPro" id="IPR001138">
    <property type="entry name" value="Zn2Cys6_DnaBD"/>
</dbReference>
<dbReference type="EMBL" id="KN846953">
    <property type="protein sequence ID" value="KIV79339.1"/>
    <property type="molecule type" value="Genomic_DNA"/>
</dbReference>
<reference evidence="8 9" key="1">
    <citation type="submission" date="2015-01" db="EMBL/GenBank/DDBJ databases">
        <title>The Genome Sequence of Exophiala sideris CBS121828.</title>
        <authorList>
            <consortium name="The Broad Institute Genomics Platform"/>
            <person name="Cuomo C."/>
            <person name="de Hoog S."/>
            <person name="Gorbushina A."/>
            <person name="Stielow B."/>
            <person name="Teixiera M."/>
            <person name="Abouelleil A."/>
            <person name="Chapman S.B."/>
            <person name="Priest M."/>
            <person name="Young S.K."/>
            <person name="Wortman J."/>
            <person name="Nusbaum C."/>
            <person name="Birren B."/>
        </authorList>
    </citation>
    <scope>NUCLEOTIDE SEQUENCE [LARGE SCALE GENOMIC DNA]</scope>
    <source>
        <strain evidence="8 9">CBS 121828</strain>
    </source>
</reference>
<keyword evidence="3" id="KW-0238">DNA-binding</keyword>
<name>A0A0D1YET6_9EURO</name>
<dbReference type="GO" id="GO:0000981">
    <property type="term" value="F:DNA-binding transcription factor activity, RNA polymerase II-specific"/>
    <property type="evidence" value="ECO:0007669"/>
    <property type="project" value="InterPro"/>
</dbReference>
<dbReference type="CDD" id="cd00067">
    <property type="entry name" value="GAL4"/>
    <property type="match status" value="1"/>
</dbReference>
<dbReference type="SMART" id="SM00906">
    <property type="entry name" value="Fungal_trans"/>
    <property type="match status" value="1"/>
</dbReference>
<dbReference type="PROSITE" id="PS50048">
    <property type="entry name" value="ZN2_CY6_FUNGAL_2"/>
    <property type="match status" value="1"/>
</dbReference>
<proteinExistence type="predicted"/>
<feature type="compositionally biased region" description="Polar residues" evidence="6">
    <location>
        <begin position="706"/>
        <end position="719"/>
    </location>
</feature>
<dbReference type="InterPro" id="IPR050987">
    <property type="entry name" value="AtrR-like"/>
</dbReference>
<dbReference type="Pfam" id="PF00172">
    <property type="entry name" value="Zn_clus"/>
    <property type="match status" value="1"/>
</dbReference>
<dbReference type="SUPFAM" id="SSF57701">
    <property type="entry name" value="Zn2/Cys6 DNA-binding domain"/>
    <property type="match status" value="1"/>
</dbReference>
<evidence type="ECO:0000256" key="5">
    <source>
        <dbReference type="ARBA" id="ARBA00023242"/>
    </source>
</evidence>
<dbReference type="OrthoDB" id="6486656at2759"/>
<evidence type="ECO:0000256" key="3">
    <source>
        <dbReference type="ARBA" id="ARBA00023125"/>
    </source>
</evidence>
<organism evidence="8 9">
    <name type="scientific">Exophiala sideris</name>
    <dbReference type="NCBI Taxonomy" id="1016849"/>
    <lineage>
        <taxon>Eukaryota</taxon>
        <taxon>Fungi</taxon>
        <taxon>Dikarya</taxon>
        <taxon>Ascomycota</taxon>
        <taxon>Pezizomycotina</taxon>
        <taxon>Eurotiomycetes</taxon>
        <taxon>Chaetothyriomycetidae</taxon>
        <taxon>Chaetothyriales</taxon>
        <taxon>Herpotrichiellaceae</taxon>
        <taxon>Exophiala</taxon>
    </lineage>
</organism>
<keyword evidence="1" id="KW-0479">Metal-binding</keyword>
<evidence type="ECO:0000256" key="6">
    <source>
        <dbReference type="SAM" id="MobiDB-lite"/>
    </source>
</evidence>
<feature type="region of interest" description="Disordered" evidence="6">
    <location>
        <begin position="162"/>
        <end position="181"/>
    </location>
</feature>
<dbReference type="Gene3D" id="4.10.240.10">
    <property type="entry name" value="Zn(2)-C6 fungal-type DNA-binding domain"/>
    <property type="match status" value="1"/>
</dbReference>
<dbReference type="GO" id="GO:0003677">
    <property type="term" value="F:DNA binding"/>
    <property type="evidence" value="ECO:0007669"/>
    <property type="project" value="UniProtKB-KW"/>
</dbReference>
<dbReference type="SMART" id="SM00066">
    <property type="entry name" value="GAL4"/>
    <property type="match status" value="1"/>
</dbReference>
<dbReference type="GO" id="GO:0008270">
    <property type="term" value="F:zinc ion binding"/>
    <property type="evidence" value="ECO:0007669"/>
    <property type="project" value="InterPro"/>
</dbReference>
<protein>
    <recommendedName>
        <fullName evidence="7">Zn(2)-C6 fungal-type domain-containing protein</fullName>
    </recommendedName>
</protein>
<keyword evidence="4" id="KW-0804">Transcription</keyword>
<dbReference type="Pfam" id="PF04082">
    <property type="entry name" value="Fungal_trans"/>
    <property type="match status" value="1"/>
</dbReference>
<dbReference type="PROSITE" id="PS00463">
    <property type="entry name" value="ZN2_CY6_FUNGAL_1"/>
    <property type="match status" value="1"/>
</dbReference>